<feature type="domain" description="Copper amine oxidase N2-terminal" evidence="1">
    <location>
        <begin position="11"/>
        <end position="59"/>
    </location>
</feature>
<dbReference type="InterPro" id="IPR015800">
    <property type="entry name" value="Cu_amine_oxidase_N2"/>
</dbReference>
<feature type="non-terminal residue" evidence="2">
    <location>
        <position position="61"/>
    </location>
</feature>
<proteinExistence type="predicted"/>
<dbReference type="GO" id="GO:0048038">
    <property type="term" value="F:quinone binding"/>
    <property type="evidence" value="ECO:0007669"/>
    <property type="project" value="InterPro"/>
</dbReference>
<keyword evidence="3" id="KW-1185">Reference proteome</keyword>
<evidence type="ECO:0000313" key="2">
    <source>
        <dbReference type="EMBL" id="MCH6269462.1"/>
    </source>
</evidence>
<organism evidence="2 3">
    <name type="scientific">Neobacillus citreus</name>
    <dbReference type="NCBI Taxonomy" id="2833578"/>
    <lineage>
        <taxon>Bacteria</taxon>
        <taxon>Bacillati</taxon>
        <taxon>Bacillota</taxon>
        <taxon>Bacilli</taxon>
        <taxon>Bacillales</taxon>
        <taxon>Bacillaceae</taxon>
        <taxon>Neobacillus</taxon>
    </lineage>
</organism>
<dbReference type="GO" id="GO:0008131">
    <property type="term" value="F:primary methylamine oxidase activity"/>
    <property type="evidence" value="ECO:0007669"/>
    <property type="project" value="InterPro"/>
</dbReference>
<reference evidence="2 3" key="1">
    <citation type="submission" date="2022-03" db="EMBL/GenBank/DDBJ databases">
        <title>Novel Bacillus species.</title>
        <authorList>
            <person name="Liu G."/>
        </authorList>
    </citation>
    <scope>NUCLEOTIDE SEQUENCE [LARGE SCALE GENOMIC DNA]</scope>
    <source>
        <strain evidence="2 3">FJAT-50051</strain>
    </source>
</reference>
<name>A0A9J6N5H1_9BACI</name>
<dbReference type="SUPFAM" id="SSF54416">
    <property type="entry name" value="Amine oxidase N-terminal region"/>
    <property type="match status" value="1"/>
</dbReference>
<accession>A0A9J6N5H1</accession>
<dbReference type="GO" id="GO:0009308">
    <property type="term" value="P:amine metabolic process"/>
    <property type="evidence" value="ECO:0007669"/>
    <property type="project" value="InterPro"/>
</dbReference>
<sequence>MENQVLQKVGHPLEPLTEEEILKAVAIIRAQKGLTESARFEQVVLNEPDKEVVLNFKEGDP</sequence>
<dbReference type="RefSeq" id="WP_241114169.1">
    <property type="nucleotide sequence ID" value="NZ_JAGYPE020000103.1"/>
</dbReference>
<dbReference type="InterPro" id="IPR016182">
    <property type="entry name" value="Cu_amine_oxidase_N-reg"/>
</dbReference>
<dbReference type="Pfam" id="PF02727">
    <property type="entry name" value="Cu_amine_oxidN2"/>
    <property type="match status" value="1"/>
</dbReference>
<gene>
    <name evidence="2" type="ORF">KHB02_028430</name>
</gene>
<dbReference type="EMBL" id="JAGYPE020000103">
    <property type="protein sequence ID" value="MCH6269462.1"/>
    <property type="molecule type" value="Genomic_DNA"/>
</dbReference>
<evidence type="ECO:0000259" key="1">
    <source>
        <dbReference type="Pfam" id="PF02727"/>
    </source>
</evidence>
<evidence type="ECO:0000313" key="3">
    <source>
        <dbReference type="Proteomes" id="UP000677265"/>
    </source>
</evidence>
<dbReference type="AlphaFoldDB" id="A0A9J6N5H1"/>
<comment type="caution">
    <text evidence="2">The sequence shown here is derived from an EMBL/GenBank/DDBJ whole genome shotgun (WGS) entry which is preliminary data.</text>
</comment>
<dbReference type="Gene3D" id="3.10.450.40">
    <property type="match status" value="1"/>
</dbReference>
<protein>
    <recommendedName>
        <fullName evidence="1">Copper amine oxidase N2-terminal domain-containing protein</fullName>
    </recommendedName>
</protein>
<dbReference type="Proteomes" id="UP000677265">
    <property type="component" value="Unassembled WGS sequence"/>
</dbReference>
<dbReference type="GO" id="GO:0005507">
    <property type="term" value="F:copper ion binding"/>
    <property type="evidence" value="ECO:0007669"/>
    <property type="project" value="InterPro"/>
</dbReference>